<reference evidence="4" key="1">
    <citation type="submission" date="2025-08" db="UniProtKB">
        <authorList>
            <consortium name="RefSeq"/>
        </authorList>
    </citation>
    <scope>IDENTIFICATION</scope>
    <source>
        <tissue evidence="4">Whole larval tissue</tissue>
    </source>
</reference>
<name>A0A9R0DDU1_SPOFR</name>
<keyword evidence="2" id="KW-1133">Transmembrane helix</keyword>
<dbReference type="CTD" id="32126"/>
<dbReference type="GeneID" id="118275633"/>
<feature type="region of interest" description="Disordered" evidence="1">
    <location>
        <begin position="150"/>
        <end position="173"/>
    </location>
</feature>
<dbReference type="AlphaFoldDB" id="A0A9R0DDU1"/>
<organism evidence="3 4">
    <name type="scientific">Spodoptera frugiperda</name>
    <name type="common">Fall armyworm</name>
    <dbReference type="NCBI Taxonomy" id="7108"/>
    <lineage>
        <taxon>Eukaryota</taxon>
        <taxon>Metazoa</taxon>
        <taxon>Ecdysozoa</taxon>
        <taxon>Arthropoda</taxon>
        <taxon>Hexapoda</taxon>
        <taxon>Insecta</taxon>
        <taxon>Pterygota</taxon>
        <taxon>Neoptera</taxon>
        <taxon>Endopterygota</taxon>
        <taxon>Lepidoptera</taxon>
        <taxon>Glossata</taxon>
        <taxon>Ditrysia</taxon>
        <taxon>Noctuoidea</taxon>
        <taxon>Noctuidae</taxon>
        <taxon>Amphipyrinae</taxon>
        <taxon>Spodoptera</taxon>
    </lineage>
</organism>
<dbReference type="RefSeq" id="XP_035449559.2">
    <property type="nucleotide sequence ID" value="XM_035593666.2"/>
</dbReference>
<keyword evidence="2" id="KW-0472">Membrane</keyword>
<evidence type="ECO:0000256" key="2">
    <source>
        <dbReference type="SAM" id="Phobius"/>
    </source>
</evidence>
<sequence>MSVCQSGQPEEDSASEEVAANATRDSYKQKPASKLVRVLTVLAYLLSVSLAAILLSVYYVVVWRAPEAVAEVGEVSARRTGPNTTLHHHRHHYQSVHHAVPTAYTAGGGNTTVNGEIIPSTPENITGGYPEDNITDSSVGPTVDTTSLPDTTPSGLHNGTSEMNTLNVTDSIT</sequence>
<feature type="transmembrane region" description="Helical" evidence="2">
    <location>
        <begin position="38"/>
        <end position="61"/>
    </location>
</feature>
<feature type="region of interest" description="Disordered" evidence="1">
    <location>
        <begin position="1"/>
        <end position="26"/>
    </location>
</feature>
<dbReference type="PANTHER" id="PTHR34929:SF1">
    <property type="entry name" value="INAF MOTIF CONTAINING 2"/>
    <property type="match status" value="1"/>
</dbReference>
<dbReference type="InterPro" id="IPR029162">
    <property type="entry name" value="InaF-motif"/>
</dbReference>
<evidence type="ECO:0000256" key="1">
    <source>
        <dbReference type="SAM" id="MobiDB-lite"/>
    </source>
</evidence>
<evidence type="ECO:0000313" key="4">
    <source>
        <dbReference type="RefSeq" id="XP_035449559.2"/>
    </source>
</evidence>
<dbReference type="Proteomes" id="UP000829999">
    <property type="component" value="Chromosome 8"/>
</dbReference>
<proteinExistence type="predicted"/>
<accession>A0A9R0DDU1</accession>
<keyword evidence="2" id="KW-0812">Transmembrane</keyword>
<evidence type="ECO:0000313" key="3">
    <source>
        <dbReference type="Proteomes" id="UP000829999"/>
    </source>
</evidence>
<dbReference type="OrthoDB" id="8113027at2759"/>
<dbReference type="PANTHER" id="PTHR34929">
    <property type="entry name" value="ZGC:153157"/>
    <property type="match status" value="1"/>
</dbReference>
<protein>
    <submittedName>
        <fullName evidence="4">Uncharacterized protein LOC118275633 isoform X1</fullName>
    </submittedName>
</protein>
<dbReference type="Pfam" id="PF15018">
    <property type="entry name" value="InaF-motif"/>
    <property type="match status" value="1"/>
</dbReference>
<keyword evidence="3" id="KW-1185">Reference proteome</keyword>
<gene>
    <name evidence="4" type="primary">LOC118275633</name>
</gene>